<feature type="transmembrane region" description="Helical" evidence="9">
    <location>
        <begin position="137"/>
        <end position="157"/>
    </location>
</feature>
<feature type="transmembrane region" description="Helical" evidence="9">
    <location>
        <begin position="234"/>
        <end position="252"/>
    </location>
</feature>
<dbReference type="KEGG" id="pcr:Pcryo_1137"/>
<dbReference type="RefSeq" id="WP_011513473.1">
    <property type="nucleotide sequence ID" value="NC_007969.1"/>
</dbReference>
<evidence type="ECO:0000256" key="2">
    <source>
        <dbReference type="ARBA" id="ARBA00005697"/>
    </source>
</evidence>
<sequence length="431" mass="44637">MNAIERYFGIDGQNTTIKTEILAGVTTFLTMAYIIFVNPNVLADAGMDKGAVFVATCLAAAIGCFIMGIYARLPVALAPGMGLNAFFTYGVVLGMGYAWQTALGAVFLSGCIFILLSLFKIREIIINSIPTSIKQGVVAGIGAFLAFIALQTAGVIVNNDATLVGLGDMTSFSPAMAALGFIVIVGLSHKKVPGAVTIGILLVALISLVTGNTQFTGIISAPPPIAPTLMQLDIAGAFDVAMISVIFAFLFVDLFDTAGTLIATTTQAGLIGKDGKIPNMGKALLADSTATVAGTFLGTSSTTSYIESVSGIASGGRTGLMAVTVGVLFLLSVFFSPLAGMIPGYATAGAIFYVAVLMMETLKDVKWNDLTEAAPVVVVLLFTPLTYSVADGIALGFITFTAIKIVAGKFSDISIPVWILTVVLLAKIVFI</sequence>
<feature type="transmembrane region" description="Helical" evidence="9">
    <location>
        <begin position="342"/>
        <end position="362"/>
    </location>
</feature>
<evidence type="ECO:0000313" key="11">
    <source>
        <dbReference type="Proteomes" id="UP000002425"/>
    </source>
</evidence>
<keyword evidence="5 8" id="KW-0812">Transmembrane</keyword>
<feature type="transmembrane region" description="Helical" evidence="9">
    <location>
        <begin position="413"/>
        <end position="430"/>
    </location>
</feature>
<keyword evidence="4 8" id="KW-1003">Cell membrane</keyword>
<dbReference type="InterPro" id="IPR006043">
    <property type="entry name" value="NCS2"/>
</dbReference>
<comment type="similarity">
    <text evidence="2 8">Belongs to the nucleobase:cation symporter-2 (NCS2) (TC 2.A.40) family. Azg-like subfamily.</text>
</comment>
<reference evidence="10" key="1">
    <citation type="submission" date="2006-03" db="EMBL/GenBank/DDBJ databases">
        <title>Complete sequence of chromosome of Psychrobacter cryohalolentis K5.</title>
        <authorList>
            <consortium name="US DOE Joint Genome Institute"/>
            <person name="Copeland A."/>
            <person name="Lucas S."/>
            <person name="Lapidus A."/>
            <person name="Barry K."/>
            <person name="Detter J.C."/>
            <person name="Glavina del Rio T."/>
            <person name="Hammon N."/>
            <person name="Israni S."/>
            <person name="Dalin E."/>
            <person name="Tice H."/>
            <person name="Pitluck S."/>
            <person name="Brettin T."/>
            <person name="Bruce D."/>
            <person name="Han C."/>
            <person name="Tapia R."/>
            <person name="Sims D.R."/>
            <person name="Gilna P."/>
            <person name="Schmutz J."/>
            <person name="Larimer F."/>
            <person name="Land M."/>
            <person name="Hauser L."/>
            <person name="Kyrpides N."/>
            <person name="Kim E."/>
            <person name="Richardson P."/>
        </authorList>
    </citation>
    <scope>NUCLEOTIDE SEQUENCE</scope>
    <source>
        <strain evidence="10">K5</strain>
    </source>
</reference>
<feature type="transmembrane region" description="Helical" evidence="9">
    <location>
        <begin position="318"/>
        <end position="336"/>
    </location>
</feature>
<evidence type="ECO:0000256" key="7">
    <source>
        <dbReference type="ARBA" id="ARBA00023136"/>
    </source>
</evidence>
<protein>
    <submittedName>
        <fullName evidence="10">Xanthine/uracil/vitamin C permease</fullName>
    </submittedName>
</protein>
<dbReference type="eggNOG" id="COG2252">
    <property type="taxonomic scope" value="Bacteria"/>
</dbReference>
<comment type="subcellular location">
    <subcellularLocation>
        <location evidence="1 8">Cell membrane</location>
        <topology evidence="1 8">Multi-pass membrane protein</topology>
    </subcellularLocation>
</comment>
<feature type="transmembrane region" description="Helical" evidence="9">
    <location>
        <begin position="169"/>
        <end position="187"/>
    </location>
</feature>
<keyword evidence="7 8" id="KW-0472">Membrane</keyword>
<feature type="transmembrane region" description="Helical" evidence="9">
    <location>
        <begin position="374"/>
        <end position="407"/>
    </location>
</feature>
<dbReference type="InterPro" id="IPR045018">
    <property type="entry name" value="Azg-like"/>
</dbReference>
<keyword evidence="3 8" id="KW-0813">Transport</keyword>
<name>Q1QBN5_PSYCK</name>
<feature type="transmembrane region" description="Helical" evidence="9">
    <location>
        <begin position="105"/>
        <end position="125"/>
    </location>
</feature>
<feature type="transmembrane region" description="Helical" evidence="9">
    <location>
        <begin position="21"/>
        <end position="38"/>
    </location>
</feature>
<feature type="transmembrane region" description="Helical" evidence="9">
    <location>
        <begin position="50"/>
        <end position="70"/>
    </location>
</feature>
<keyword evidence="11" id="KW-1185">Reference proteome</keyword>
<evidence type="ECO:0000256" key="4">
    <source>
        <dbReference type="ARBA" id="ARBA00022475"/>
    </source>
</evidence>
<dbReference type="PANTHER" id="PTHR43337:SF1">
    <property type="entry name" value="XANTHINE_URACIL PERMEASE C887.17-RELATED"/>
    <property type="match status" value="1"/>
</dbReference>
<gene>
    <name evidence="10" type="ordered locus">Pcryo_1137</name>
</gene>
<evidence type="ECO:0000256" key="6">
    <source>
        <dbReference type="ARBA" id="ARBA00022989"/>
    </source>
</evidence>
<dbReference type="PANTHER" id="PTHR43337">
    <property type="entry name" value="XANTHINE/URACIL PERMEASE C887.17-RELATED"/>
    <property type="match status" value="1"/>
</dbReference>
<dbReference type="PIRSF" id="PIRSF005353">
    <property type="entry name" value="PbuG"/>
    <property type="match status" value="1"/>
</dbReference>
<evidence type="ECO:0000256" key="1">
    <source>
        <dbReference type="ARBA" id="ARBA00004651"/>
    </source>
</evidence>
<dbReference type="EMBL" id="CP000323">
    <property type="protein sequence ID" value="ABE74918.1"/>
    <property type="molecule type" value="Genomic_DNA"/>
</dbReference>
<evidence type="ECO:0000256" key="3">
    <source>
        <dbReference type="ARBA" id="ARBA00022448"/>
    </source>
</evidence>
<dbReference type="GO" id="GO:0005886">
    <property type="term" value="C:plasma membrane"/>
    <property type="evidence" value="ECO:0007669"/>
    <property type="project" value="UniProtKB-SubCell"/>
</dbReference>
<dbReference type="AlphaFoldDB" id="Q1QBN5"/>
<dbReference type="Proteomes" id="UP000002425">
    <property type="component" value="Chromosome"/>
</dbReference>
<feature type="transmembrane region" description="Helical" evidence="9">
    <location>
        <begin position="194"/>
        <end position="214"/>
    </location>
</feature>
<evidence type="ECO:0000256" key="8">
    <source>
        <dbReference type="PIRNR" id="PIRNR005353"/>
    </source>
</evidence>
<evidence type="ECO:0000256" key="9">
    <source>
        <dbReference type="SAM" id="Phobius"/>
    </source>
</evidence>
<dbReference type="STRING" id="335284.Pcryo_1137"/>
<dbReference type="InterPro" id="IPR026033">
    <property type="entry name" value="Azg-like_bact_archaea"/>
</dbReference>
<accession>Q1QBN5</accession>
<organism evidence="10 11">
    <name type="scientific">Psychrobacter cryohalolentis (strain ATCC BAA-1226 / DSM 17306 / VKM B-2378 / K5)</name>
    <dbReference type="NCBI Taxonomy" id="335284"/>
    <lineage>
        <taxon>Bacteria</taxon>
        <taxon>Pseudomonadati</taxon>
        <taxon>Pseudomonadota</taxon>
        <taxon>Gammaproteobacteria</taxon>
        <taxon>Moraxellales</taxon>
        <taxon>Moraxellaceae</taxon>
        <taxon>Psychrobacter</taxon>
    </lineage>
</organism>
<dbReference type="HOGENOM" id="CLU_024508_0_1_6"/>
<proteinExistence type="inferred from homology"/>
<dbReference type="Pfam" id="PF00860">
    <property type="entry name" value="Xan_ur_permease"/>
    <property type="match status" value="1"/>
</dbReference>
<keyword evidence="6 8" id="KW-1133">Transmembrane helix</keyword>
<evidence type="ECO:0000313" key="10">
    <source>
        <dbReference type="EMBL" id="ABE74918.1"/>
    </source>
</evidence>
<dbReference type="GO" id="GO:0015207">
    <property type="term" value="F:adenine transmembrane transporter activity"/>
    <property type="evidence" value="ECO:0007669"/>
    <property type="project" value="TreeGrafter"/>
</dbReference>
<evidence type="ECO:0000256" key="5">
    <source>
        <dbReference type="ARBA" id="ARBA00022692"/>
    </source>
</evidence>